<proteinExistence type="predicted"/>
<evidence type="ECO:0000313" key="2">
    <source>
        <dbReference type="EMBL" id="CAF5217372.1"/>
    </source>
</evidence>
<evidence type="ECO:0000313" key="3">
    <source>
        <dbReference type="Proteomes" id="UP000681720"/>
    </source>
</evidence>
<feature type="non-terminal residue" evidence="2">
    <location>
        <position position="1"/>
    </location>
</feature>
<reference evidence="2" key="1">
    <citation type="submission" date="2021-02" db="EMBL/GenBank/DDBJ databases">
        <authorList>
            <person name="Nowell W R."/>
        </authorList>
    </citation>
    <scope>NUCLEOTIDE SEQUENCE</scope>
</reference>
<dbReference type="Proteomes" id="UP000681720">
    <property type="component" value="Unassembled WGS sequence"/>
</dbReference>
<organism evidence="2 3">
    <name type="scientific">Rotaria magnacalcarata</name>
    <dbReference type="NCBI Taxonomy" id="392030"/>
    <lineage>
        <taxon>Eukaryota</taxon>
        <taxon>Metazoa</taxon>
        <taxon>Spiralia</taxon>
        <taxon>Gnathifera</taxon>
        <taxon>Rotifera</taxon>
        <taxon>Eurotatoria</taxon>
        <taxon>Bdelloidea</taxon>
        <taxon>Philodinida</taxon>
        <taxon>Philodinidae</taxon>
        <taxon>Rotaria</taxon>
    </lineage>
</organism>
<name>A0A8S3JJ81_9BILA</name>
<feature type="coiled-coil region" evidence="1">
    <location>
        <begin position="28"/>
        <end position="55"/>
    </location>
</feature>
<dbReference type="AlphaFoldDB" id="A0A8S3JJ81"/>
<protein>
    <submittedName>
        <fullName evidence="2">Uncharacterized protein</fullName>
    </submittedName>
</protein>
<comment type="caution">
    <text evidence="2">The sequence shown here is derived from an EMBL/GenBank/DDBJ whole genome shotgun (WGS) entry which is preliminary data.</text>
</comment>
<keyword evidence="1" id="KW-0175">Coiled coil</keyword>
<sequence>QRNLDWFPRMRTSSLDIQEDKNKEDLDNRILKYQMEDANKAIKSLTMELSELQKM</sequence>
<feature type="non-terminal residue" evidence="2">
    <location>
        <position position="55"/>
    </location>
</feature>
<evidence type="ECO:0000256" key="1">
    <source>
        <dbReference type="SAM" id="Coils"/>
    </source>
</evidence>
<accession>A0A8S3JJ81</accession>
<gene>
    <name evidence="2" type="ORF">GIL414_LOCUS82392</name>
</gene>
<dbReference type="EMBL" id="CAJOBJ010360031">
    <property type="protein sequence ID" value="CAF5217372.1"/>
    <property type="molecule type" value="Genomic_DNA"/>
</dbReference>